<evidence type="ECO:0000313" key="8">
    <source>
        <dbReference type="Proteomes" id="UP001159363"/>
    </source>
</evidence>
<accession>A0ABQ9IBB9</accession>
<keyword evidence="5" id="KW-0539">Nucleus</keyword>
<dbReference type="PANTHER" id="PTHR46481">
    <property type="entry name" value="ZINC FINGER BED DOMAIN-CONTAINING PROTEIN 4"/>
    <property type="match status" value="1"/>
</dbReference>
<dbReference type="InterPro" id="IPR008906">
    <property type="entry name" value="HATC_C_dom"/>
</dbReference>
<evidence type="ECO:0000256" key="1">
    <source>
        <dbReference type="ARBA" id="ARBA00004123"/>
    </source>
</evidence>
<protein>
    <recommendedName>
        <fullName evidence="6">HAT C-terminal dimerisation domain-containing protein</fullName>
    </recommendedName>
</protein>
<feature type="domain" description="HAT C-terminal dimerisation" evidence="6">
    <location>
        <begin position="64"/>
        <end position="120"/>
    </location>
</feature>
<dbReference type="Pfam" id="PF05699">
    <property type="entry name" value="Dimer_Tnp_hAT"/>
    <property type="match status" value="1"/>
</dbReference>
<evidence type="ECO:0000256" key="4">
    <source>
        <dbReference type="ARBA" id="ARBA00022833"/>
    </source>
</evidence>
<evidence type="ECO:0000313" key="7">
    <source>
        <dbReference type="EMBL" id="KAJ8893969.1"/>
    </source>
</evidence>
<keyword evidence="4" id="KW-0862">Zinc</keyword>
<dbReference type="PANTHER" id="PTHR46481:SF10">
    <property type="entry name" value="ZINC FINGER BED DOMAIN-CONTAINING PROTEIN 39"/>
    <property type="match status" value="1"/>
</dbReference>
<dbReference type="Proteomes" id="UP001159363">
    <property type="component" value="Chromosome 2"/>
</dbReference>
<organism evidence="7 8">
    <name type="scientific">Dryococelus australis</name>
    <dbReference type="NCBI Taxonomy" id="614101"/>
    <lineage>
        <taxon>Eukaryota</taxon>
        <taxon>Metazoa</taxon>
        <taxon>Ecdysozoa</taxon>
        <taxon>Arthropoda</taxon>
        <taxon>Hexapoda</taxon>
        <taxon>Insecta</taxon>
        <taxon>Pterygota</taxon>
        <taxon>Neoptera</taxon>
        <taxon>Polyneoptera</taxon>
        <taxon>Phasmatodea</taxon>
        <taxon>Verophasmatodea</taxon>
        <taxon>Anareolatae</taxon>
        <taxon>Phasmatidae</taxon>
        <taxon>Eurycanthinae</taxon>
        <taxon>Dryococelus</taxon>
    </lineage>
</organism>
<keyword evidence="8" id="KW-1185">Reference proteome</keyword>
<reference evidence="7 8" key="1">
    <citation type="submission" date="2023-02" db="EMBL/GenBank/DDBJ databases">
        <title>LHISI_Scaffold_Assembly.</title>
        <authorList>
            <person name="Stuart O.P."/>
            <person name="Cleave R."/>
            <person name="Magrath M.J.L."/>
            <person name="Mikheyev A.S."/>
        </authorList>
    </citation>
    <scope>NUCLEOTIDE SEQUENCE [LARGE SCALE GENOMIC DNA]</scope>
    <source>
        <strain evidence="7">Daus_M_001</strain>
        <tissue evidence="7">Leg muscle</tissue>
    </source>
</reference>
<dbReference type="EMBL" id="JARBHB010000002">
    <property type="protein sequence ID" value="KAJ8893969.1"/>
    <property type="molecule type" value="Genomic_DNA"/>
</dbReference>
<sequence>MESNIEQYAAETILDLRYKNRVFKNSGSAEQAAAWIHEQFAANVTKEETTMSNASHSKTDAPNELTQYLAEPTISLFDECLTFWRENVSFPNLKLLAQKKLGIPPVSVASERLFSTSNGICTKK</sequence>
<comment type="subcellular location">
    <subcellularLocation>
        <location evidence="1">Nucleus</location>
    </subcellularLocation>
</comment>
<dbReference type="SUPFAM" id="SSF53098">
    <property type="entry name" value="Ribonuclease H-like"/>
    <property type="match status" value="1"/>
</dbReference>
<evidence type="ECO:0000256" key="2">
    <source>
        <dbReference type="ARBA" id="ARBA00022723"/>
    </source>
</evidence>
<keyword evidence="3" id="KW-0863">Zinc-finger</keyword>
<proteinExistence type="predicted"/>
<keyword evidence="2" id="KW-0479">Metal-binding</keyword>
<evidence type="ECO:0000259" key="6">
    <source>
        <dbReference type="Pfam" id="PF05699"/>
    </source>
</evidence>
<evidence type="ECO:0000256" key="5">
    <source>
        <dbReference type="ARBA" id="ARBA00023242"/>
    </source>
</evidence>
<dbReference type="InterPro" id="IPR052035">
    <property type="entry name" value="ZnF_BED_domain_contain"/>
</dbReference>
<gene>
    <name evidence="7" type="ORF">PR048_006570</name>
</gene>
<evidence type="ECO:0000256" key="3">
    <source>
        <dbReference type="ARBA" id="ARBA00022771"/>
    </source>
</evidence>
<comment type="caution">
    <text evidence="7">The sequence shown here is derived from an EMBL/GenBank/DDBJ whole genome shotgun (WGS) entry which is preliminary data.</text>
</comment>
<name>A0ABQ9IBB9_9NEOP</name>
<dbReference type="InterPro" id="IPR012337">
    <property type="entry name" value="RNaseH-like_sf"/>
</dbReference>